<dbReference type="EMBL" id="JAVHJS010000003">
    <property type="protein sequence ID" value="KAK2864621.1"/>
    <property type="molecule type" value="Genomic_DNA"/>
</dbReference>
<reference evidence="1" key="1">
    <citation type="submission" date="2023-08" db="EMBL/GenBank/DDBJ databases">
        <title>Pelteobagrus vachellii genome.</title>
        <authorList>
            <person name="Liu H."/>
        </authorList>
    </citation>
    <scope>NUCLEOTIDE SEQUENCE</scope>
    <source>
        <strain evidence="1">PRFRI_2022a</strain>
        <tissue evidence="1">Muscle</tissue>
    </source>
</reference>
<evidence type="ECO:0000313" key="1">
    <source>
        <dbReference type="EMBL" id="KAK2864621.1"/>
    </source>
</evidence>
<name>A0AA88NSG1_TACVA</name>
<protein>
    <submittedName>
        <fullName evidence="1">Uncharacterized protein</fullName>
    </submittedName>
</protein>
<comment type="caution">
    <text evidence="1">The sequence shown here is derived from an EMBL/GenBank/DDBJ whole genome shotgun (WGS) entry which is preliminary data.</text>
</comment>
<gene>
    <name evidence="1" type="ORF">Q7C36_003775</name>
</gene>
<keyword evidence="2" id="KW-1185">Reference proteome</keyword>
<organism evidence="1 2">
    <name type="scientific">Tachysurus vachellii</name>
    <name type="common">Darkbarbel catfish</name>
    <name type="synonym">Pelteobagrus vachellii</name>
    <dbReference type="NCBI Taxonomy" id="175792"/>
    <lineage>
        <taxon>Eukaryota</taxon>
        <taxon>Metazoa</taxon>
        <taxon>Chordata</taxon>
        <taxon>Craniata</taxon>
        <taxon>Vertebrata</taxon>
        <taxon>Euteleostomi</taxon>
        <taxon>Actinopterygii</taxon>
        <taxon>Neopterygii</taxon>
        <taxon>Teleostei</taxon>
        <taxon>Ostariophysi</taxon>
        <taxon>Siluriformes</taxon>
        <taxon>Bagridae</taxon>
        <taxon>Tachysurus</taxon>
    </lineage>
</organism>
<sequence>MFTHCLSHCRGLGQLMEAEFHTVTNKVIGQLIFTFKYYMARDRGKLSSSAHGFFGINRVTNSARSLNISQCGLRPLVKQHHSLACQVENLSVKGIPCFSRALPTKGPKQLHVFLPTEGTVHVDDKDSESIDEGFMDEVDHKYALKQQEGERKTFT</sequence>
<accession>A0AA88NSG1</accession>
<evidence type="ECO:0000313" key="2">
    <source>
        <dbReference type="Proteomes" id="UP001187315"/>
    </source>
</evidence>
<proteinExistence type="predicted"/>
<dbReference type="AlphaFoldDB" id="A0AA88NSG1"/>
<dbReference type="Proteomes" id="UP001187315">
    <property type="component" value="Unassembled WGS sequence"/>
</dbReference>